<evidence type="ECO:0000256" key="2">
    <source>
        <dbReference type="SAM" id="MobiDB-lite"/>
    </source>
</evidence>
<dbReference type="EMBL" id="JAKRVX010000003">
    <property type="protein sequence ID" value="MCL9817307.1"/>
    <property type="molecule type" value="Genomic_DNA"/>
</dbReference>
<feature type="compositionally biased region" description="Acidic residues" evidence="2">
    <location>
        <begin position="200"/>
        <end position="210"/>
    </location>
</feature>
<feature type="compositionally biased region" description="Basic and acidic residues" evidence="2">
    <location>
        <begin position="261"/>
        <end position="270"/>
    </location>
</feature>
<dbReference type="AlphaFoldDB" id="A0AAE3FXC2"/>
<feature type="coiled-coil region" evidence="1">
    <location>
        <begin position="456"/>
        <end position="511"/>
    </location>
</feature>
<proteinExistence type="predicted"/>
<reference evidence="3" key="2">
    <citation type="submission" date="2022-02" db="EMBL/GenBank/DDBJ databases">
        <authorList>
            <person name="Elcheninov A.G."/>
            <person name="Sorokin D.Y."/>
            <person name="Kublanov I.V."/>
        </authorList>
    </citation>
    <scope>NUCLEOTIDE SEQUENCE</scope>
    <source>
        <strain evidence="3">AArc-St2</strain>
    </source>
</reference>
<dbReference type="Proteomes" id="UP001203207">
    <property type="component" value="Unassembled WGS sequence"/>
</dbReference>
<organism evidence="3 4">
    <name type="scientific">Natronocalculus amylovorans</name>
    <dbReference type="NCBI Taxonomy" id="2917812"/>
    <lineage>
        <taxon>Archaea</taxon>
        <taxon>Methanobacteriati</taxon>
        <taxon>Methanobacteriota</taxon>
        <taxon>Stenosarchaea group</taxon>
        <taxon>Halobacteria</taxon>
        <taxon>Halobacteriales</taxon>
        <taxon>Haloferacaceae</taxon>
        <taxon>Natronocalculus</taxon>
    </lineage>
</organism>
<evidence type="ECO:0000313" key="4">
    <source>
        <dbReference type="Proteomes" id="UP001203207"/>
    </source>
</evidence>
<evidence type="ECO:0000313" key="3">
    <source>
        <dbReference type="EMBL" id="MCL9817307.1"/>
    </source>
</evidence>
<keyword evidence="4" id="KW-1185">Reference proteome</keyword>
<feature type="region of interest" description="Disordered" evidence="2">
    <location>
        <begin position="151"/>
        <end position="375"/>
    </location>
</feature>
<feature type="compositionally biased region" description="Acidic residues" evidence="2">
    <location>
        <begin position="226"/>
        <end position="260"/>
    </location>
</feature>
<name>A0AAE3FXC2_9EURY</name>
<dbReference type="RefSeq" id="WP_250584346.1">
    <property type="nucleotide sequence ID" value="NZ_JAKRVX010000003.1"/>
</dbReference>
<feature type="coiled-coil region" evidence="1">
    <location>
        <begin position="596"/>
        <end position="644"/>
    </location>
</feature>
<comment type="caution">
    <text evidence="3">The sequence shown here is derived from an EMBL/GenBank/DDBJ whole genome shotgun (WGS) entry which is preliminary data.</text>
</comment>
<keyword evidence="1" id="KW-0175">Coiled coil</keyword>
<reference evidence="3" key="1">
    <citation type="journal article" date="2022" name="Syst. Appl. Microbiol.">
        <title>Natronocalculus amylovorans gen. nov., sp. nov., and Natranaeroarchaeum aerophilus sp. nov., dominant culturable amylolytic natronoarchaea from hypersaline soda lakes in southwestern Siberia.</title>
        <authorList>
            <person name="Sorokin D.Y."/>
            <person name="Elcheninov A.G."/>
            <person name="Khizhniak T.V."/>
            <person name="Koenen M."/>
            <person name="Bale N.J."/>
            <person name="Damste J.S.S."/>
            <person name="Kublanov I.V."/>
        </authorList>
    </citation>
    <scope>NUCLEOTIDE SEQUENCE</scope>
    <source>
        <strain evidence="3">AArc-St2</strain>
    </source>
</reference>
<dbReference type="Gene3D" id="1.10.287.1490">
    <property type="match status" value="2"/>
</dbReference>
<accession>A0AAE3FXC2</accession>
<dbReference type="SUPFAM" id="SSF57997">
    <property type="entry name" value="Tropomyosin"/>
    <property type="match status" value="2"/>
</dbReference>
<feature type="compositionally biased region" description="Acidic residues" evidence="2">
    <location>
        <begin position="157"/>
        <end position="170"/>
    </location>
</feature>
<sequence length="707" mass="75268">MSQGSDMNESVTVSNDGVTVEKTVTSDEFPVPAVVFTLQSNASAPVHVRLTDQIPDSFPMERVGFHPEFESERWTAYKDQRVEFERDLEPGESVRTVYGIRADDPTELSAFLTEPQIKEVAASENKEAADIEGVLGPDNSQLIRDVLSGERSSLPGVDEDEDEDQPDPLDPDGATPDPLSEVSSTEITQSDGPKSTSDPFADDPDGEFAIETDAAPDTADNTLTEAVDDGVEIVDEEPVASDEHAEIDEREPVDEDEPIDADDHAVKTDTESESEVEVEVEIAEETATEATIETETETTVGADSIGDTDDELEPVVEATKQETEASSETTSEHPEDSDSETDSVEDTSETTDKPPVTAVDTANTEPEPDAGSSLVAVQGGISAVLASEIRNGNVSEEDLSILKKELGTGVPRSFEVRLNRLQSNVEDIAAYSDALAEFIDDNGTAEELFTTVQNELEGLSEAVDDLSVSVAAADEERTELAADITTTKSNISALTDRVERTESTVDAVEEATSDLDDDLGSIVDDVDSLGDDVSEAFDEIGDVSEDIDATVEQIETVADDLAQTDSMLDSFEIDLEETATTAGEAAATADRVVKSVDTIKEDVEDATTTAAQLEESVDSVSSSVQGLESELASVESALNEELSALRSTVSKLDDKADRAAVTSLESRIDELETDVEAVDAFRERLSGAFMGGAGAGAAAPDGDENEE</sequence>
<evidence type="ECO:0000256" key="1">
    <source>
        <dbReference type="SAM" id="Coils"/>
    </source>
</evidence>
<gene>
    <name evidence="3" type="ORF">AArcSt2_10175</name>
</gene>
<feature type="compositionally biased region" description="Polar residues" evidence="2">
    <location>
        <begin position="181"/>
        <end position="198"/>
    </location>
</feature>
<feature type="compositionally biased region" description="Acidic residues" evidence="2">
    <location>
        <begin position="271"/>
        <end position="296"/>
    </location>
</feature>
<feature type="compositionally biased region" description="Acidic residues" evidence="2">
    <location>
        <begin position="337"/>
        <end position="349"/>
    </location>
</feature>
<protein>
    <submittedName>
        <fullName evidence="3">Uncharacterized protein</fullName>
    </submittedName>
</protein>